<feature type="non-terminal residue" evidence="1">
    <location>
        <position position="1"/>
    </location>
</feature>
<sequence>QIDNLVDNVGITESADWNSFNITNSSLFSALPLFNILYHPDNLS</sequence>
<organism evidence="1 2">
    <name type="scientific">Dentiscutata heterogama</name>
    <dbReference type="NCBI Taxonomy" id="1316150"/>
    <lineage>
        <taxon>Eukaryota</taxon>
        <taxon>Fungi</taxon>
        <taxon>Fungi incertae sedis</taxon>
        <taxon>Mucoromycota</taxon>
        <taxon>Glomeromycotina</taxon>
        <taxon>Glomeromycetes</taxon>
        <taxon>Diversisporales</taxon>
        <taxon>Gigasporaceae</taxon>
        <taxon>Dentiscutata</taxon>
    </lineage>
</organism>
<reference evidence="1" key="1">
    <citation type="submission" date="2021-06" db="EMBL/GenBank/DDBJ databases">
        <authorList>
            <person name="Kallberg Y."/>
            <person name="Tangrot J."/>
            <person name="Rosling A."/>
        </authorList>
    </citation>
    <scope>NUCLEOTIDE SEQUENCE</scope>
    <source>
        <strain evidence="1">IL203A</strain>
    </source>
</reference>
<evidence type="ECO:0000313" key="1">
    <source>
        <dbReference type="EMBL" id="CAG8445604.1"/>
    </source>
</evidence>
<proteinExistence type="predicted"/>
<comment type="caution">
    <text evidence="1">The sequence shown here is derived from an EMBL/GenBank/DDBJ whole genome shotgun (WGS) entry which is preliminary data.</text>
</comment>
<protein>
    <submittedName>
        <fullName evidence="1">10132_t:CDS:1</fullName>
    </submittedName>
</protein>
<accession>A0ACA9K0K0</accession>
<name>A0ACA9K0K0_9GLOM</name>
<dbReference type="EMBL" id="CAJVPU010000275">
    <property type="protein sequence ID" value="CAG8445604.1"/>
    <property type="molecule type" value="Genomic_DNA"/>
</dbReference>
<dbReference type="Proteomes" id="UP000789702">
    <property type="component" value="Unassembled WGS sequence"/>
</dbReference>
<keyword evidence="2" id="KW-1185">Reference proteome</keyword>
<gene>
    <name evidence="1" type="ORF">DHETER_LOCUS542</name>
</gene>
<evidence type="ECO:0000313" key="2">
    <source>
        <dbReference type="Proteomes" id="UP000789702"/>
    </source>
</evidence>